<comment type="caution">
    <text evidence="3">The sequence shown here is derived from an EMBL/GenBank/DDBJ whole genome shotgun (WGS) entry which is preliminary data.</text>
</comment>
<dbReference type="Gene3D" id="3.60.15.10">
    <property type="entry name" value="Ribonuclease Z/Hydroxyacylglutathione hydrolase-like"/>
    <property type="match status" value="1"/>
</dbReference>
<evidence type="ECO:0000313" key="3">
    <source>
        <dbReference type="EMBL" id="KRO46900.1"/>
    </source>
</evidence>
<dbReference type="InterPro" id="IPR036873">
    <property type="entry name" value="Rhodanese-like_dom_sf"/>
</dbReference>
<dbReference type="SUPFAM" id="SSF52821">
    <property type="entry name" value="Rhodanese/Cell cycle control phosphatase"/>
    <property type="match status" value="2"/>
</dbReference>
<dbReference type="InterPro" id="IPR036866">
    <property type="entry name" value="RibonucZ/Hydroxyglut_hydro"/>
</dbReference>
<organism evidence="3 4">
    <name type="scientific">Acidimicrobiia bacterium BACL6 MAG-120924-bin43</name>
    <dbReference type="NCBI Taxonomy" id="1655583"/>
    <lineage>
        <taxon>Bacteria</taxon>
        <taxon>Bacillati</taxon>
        <taxon>Actinomycetota</taxon>
        <taxon>Acidimicrobiia</taxon>
        <taxon>acIV cluster</taxon>
    </lineage>
</organism>
<dbReference type="InterPro" id="IPR001763">
    <property type="entry name" value="Rhodanese-like_dom"/>
</dbReference>
<evidence type="ECO:0000256" key="1">
    <source>
        <dbReference type="ARBA" id="ARBA00022723"/>
    </source>
</evidence>
<dbReference type="FunFam" id="3.60.15.10:FF:000030">
    <property type="entry name" value="Metallo-beta-lactamase family protein"/>
    <property type="match status" value="1"/>
</dbReference>
<dbReference type="PANTHER" id="PTHR43084">
    <property type="entry name" value="PERSULFIDE DIOXYGENASE ETHE1"/>
    <property type="match status" value="1"/>
</dbReference>
<proteinExistence type="predicted"/>
<dbReference type="Pfam" id="PF00581">
    <property type="entry name" value="Rhodanese"/>
    <property type="match status" value="2"/>
</dbReference>
<feature type="domain" description="Rhodanese" evidence="2">
    <location>
        <begin position="268"/>
        <end position="353"/>
    </location>
</feature>
<dbReference type="GO" id="GO:0006749">
    <property type="term" value="P:glutathione metabolic process"/>
    <property type="evidence" value="ECO:0007669"/>
    <property type="project" value="InterPro"/>
</dbReference>
<evidence type="ECO:0000259" key="2">
    <source>
        <dbReference type="PROSITE" id="PS50206"/>
    </source>
</evidence>
<dbReference type="SUPFAM" id="SSF56281">
    <property type="entry name" value="Metallo-hydrolase/oxidoreductase"/>
    <property type="match status" value="1"/>
</dbReference>
<dbReference type="Proteomes" id="UP000051017">
    <property type="component" value="Unassembled WGS sequence"/>
</dbReference>
<dbReference type="InterPro" id="IPR001279">
    <property type="entry name" value="Metallo-B-lactamas"/>
</dbReference>
<sequence length="454" mass="49222">MIFEQFYLECLSHASYLVGDQKTGRAVVIDPRRDVQQYLDSAREHGLTIELVLETHFHADFLSGHLEIAKATGAKIGYGSIAQPKFDTQLFADGERYSLGDVTLEIRHTPGHTPESISVVIYEQATDTTPYGVLTGDTLFIGDVGRPDLLVSVGMTSNELGHLLFASLRDKLLTLPDSTRVFPAHGAGSACGKNLSTETMSTIGEQRRTNYALQFTNIDQFINVVTEGQPPAPGYFVYDAQLNSQDRAVLDEHALPTRLSVDEVVKLSSAGTVIIDTRDPQLFATGHIIGSINVGFAGRYAEYAGAVVTPHDDIVIVTEGGQELEAKVRLARIGYDRVVGWCDVADLEKSPHSVRQGSRLTAKDFVLRRDTVVGLQVVDVRNESEFKLGSVLGAQNIPVVQLPNRLVELDASLPTVVYCAGGYRSSIAASLLKRSGFVDVSDVLGGFESIVLAG</sequence>
<dbReference type="SMART" id="SM00849">
    <property type="entry name" value="Lactamase_B"/>
    <property type="match status" value="1"/>
</dbReference>
<dbReference type="SMART" id="SM00450">
    <property type="entry name" value="RHOD"/>
    <property type="match status" value="2"/>
</dbReference>
<dbReference type="PROSITE" id="PS50206">
    <property type="entry name" value="RHODANESE_3"/>
    <property type="match status" value="2"/>
</dbReference>
<accession>A0A0R2Q9H8</accession>
<keyword evidence="3" id="KW-0808">Transferase</keyword>
<dbReference type="Pfam" id="PF00753">
    <property type="entry name" value="Lactamase_B"/>
    <property type="match status" value="1"/>
</dbReference>
<dbReference type="GO" id="GO:0046872">
    <property type="term" value="F:metal ion binding"/>
    <property type="evidence" value="ECO:0007669"/>
    <property type="project" value="UniProtKB-KW"/>
</dbReference>
<name>A0A0R2Q9H8_9ACTN</name>
<dbReference type="GO" id="GO:0016740">
    <property type="term" value="F:transferase activity"/>
    <property type="evidence" value="ECO:0007669"/>
    <property type="project" value="UniProtKB-KW"/>
</dbReference>
<protein>
    <submittedName>
        <fullName evidence="3">Sulfurtransferase</fullName>
    </submittedName>
</protein>
<dbReference type="PANTHER" id="PTHR43084:SF1">
    <property type="entry name" value="PERSULFIDE DIOXYGENASE ETHE1, MITOCHONDRIAL"/>
    <property type="match status" value="1"/>
</dbReference>
<dbReference type="CDD" id="cd00158">
    <property type="entry name" value="RHOD"/>
    <property type="match status" value="2"/>
</dbReference>
<keyword evidence="1" id="KW-0479">Metal-binding</keyword>
<dbReference type="CDD" id="cd07724">
    <property type="entry name" value="POD-like_MBL-fold"/>
    <property type="match status" value="1"/>
</dbReference>
<dbReference type="InterPro" id="IPR044528">
    <property type="entry name" value="POD-like_MBL-fold"/>
</dbReference>
<reference evidence="3 4" key="1">
    <citation type="submission" date="2015-10" db="EMBL/GenBank/DDBJ databases">
        <title>Metagenome-Assembled Genomes uncover a global brackish microbiome.</title>
        <authorList>
            <person name="Hugerth L.W."/>
            <person name="Larsson J."/>
            <person name="Alneberg J."/>
            <person name="Lindh M.V."/>
            <person name="Legrand C."/>
            <person name="Pinhassi J."/>
            <person name="Andersson A.F."/>
        </authorList>
    </citation>
    <scope>NUCLEOTIDE SEQUENCE [LARGE SCALE GENOMIC DNA]</scope>
    <source>
        <strain evidence="3">BACL6 MAG-120924-bin43</strain>
    </source>
</reference>
<evidence type="ECO:0000313" key="4">
    <source>
        <dbReference type="Proteomes" id="UP000051017"/>
    </source>
</evidence>
<dbReference type="GO" id="GO:0050313">
    <property type="term" value="F:sulfur dioxygenase activity"/>
    <property type="evidence" value="ECO:0007669"/>
    <property type="project" value="InterPro"/>
</dbReference>
<dbReference type="Gene3D" id="3.40.250.10">
    <property type="entry name" value="Rhodanese-like domain"/>
    <property type="match status" value="2"/>
</dbReference>
<dbReference type="GO" id="GO:0070813">
    <property type="term" value="P:hydrogen sulfide metabolic process"/>
    <property type="evidence" value="ECO:0007669"/>
    <property type="project" value="TreeGrafter"/>
</dbReference>
<feature type="domain" description="Rhodanese" evidence="2">
    <location>
        <begin position="371"/>
        <end position="452"/>
    </location>
</feature>
<gene>
    <name evidence="3" type="ORF">ABR75_01950</name>
</gene>
<dbReference type="AlphaFoldDB" id="A0A0R2Q9H8"/>
<dbReference type="EMBL" id="LIBJ01000219">
    <property type="protein sequence ID" value="KRO46900.1"/>
    <property type="molecule type" value="Genomic_DNA"/>
</dbReference>
<dbReference type="InterPro" id="IPR051682">
    <property type="entry name" value="Mito_Persulfide_Diox"/>
</dbReference>